<feature type="compositionally biased region" description="Basic residues" evidence="2">
    <location>
        <begin position="1"/>
        <end position="10"/>
    </location>
</feature>
<evidence type="ECO:0000313" key="4">
    <source>
        <dbReference type="Proteomes" id="UP001347796"/>
    </source>
</evidence>
<keyword evidence="4" id="KW-1185">Reference proteome</keyword>
<name>A0AAN8K370_PATCE</name>
<dbReference type="PROSITE" id="PS50005">
    <property type="entry name" value="TPR"/>
    <property type="match status" value="1"/>
</dbReference>
<feature type="repeat" description="TPR" evidence="1">
    <location>
        <begin position="127"/>
        <end position="160"/>
    </location>
</feature>
<dbReference type="SUPFAM" id="SSF48452">
    <property type="entry name" value="TPR-like"/>
    <property type="match status" value="1"/>
</dbReference>
<organism evidence="3 4">
    <name type="scientific">Patella caerulea</name>
    <name type="common">Rayed Mediterranean limpet</name>
    <dbReference type="NCBI Taxonomy" id="87958"/>
    <lineage>
        <taxon>Eukaryota</taxon>
        <taxon>Metazoa</taxon>
        <taxon>Spiralia</taxon>
        <taxon>Lophotrochozoa</taxon>
        <taxon>Mollusca</taxon>
        <taxon>Gastropoda</taxon>
        <taxon>Patellogastropoda</taxon>
        <taxon>Patelloidea</taxon>
        <taxon>Patellidae</taxon>
        <taxon>Patella</taxon>
    </lineage>
</organism>
<evidence type="ECO:0000256" key="2">
    <source>
        <dbReference type="SAM" id="MobiDB-lite"/>
    </source>
</evidence>
<feature type="compositionally biased region" description="Polar residues" evidence="2">
    <location>
        <begin position="208"/>
        <end position="225"/>
    </location>
</feature>
<dbReference type="SMART" id="SM00028">
    <property type="entry name" value="TPR"/>
    <property type="match status" value="3"/>
</dbReference>
<sequence length="260" mass="29810">MTSFGWKRKSGQQVSKEASSSFSQDAKDDGEEVKNGDVDWLTLVPNRKIIRLEDKTGKSQRLKKEGTILAESERFWEAVKKWDEAITYTPSDATLYEMKAQALMSLNELFPALAAATKVIEMNPQWWVGYQTLGRAQLNLGEVKLAVVNFSKAVHLNPGEEELWEEDLRWSVELLNRKLQTEKQLEEEKNKNKLTITEITDLDEIYNQENEPPSCGGQSSTSSLVSVEPRREQCIEHTLVDRSRSSVKKIPKDYVQMRDR</sequence>
<dbReference type="PANTHER" id="PTHR15544">
    <property type="entry name" value="OSMOSIS RESPONSIVE FACTOR"/>
    <property type="match status" value="1"/>
</dbReference>
<comment type="caution">
    <text evidence="3">The sequence shown here is derived from an EMBL/GenBank/DDBJ whole genome shotgun (WGS) entry which is preliminary data.</text>
</comment>
<dbReference type="InterPro" id="IPR011990">
    <property type="entry name" value="TPR-like_helical_dom_sf"/>
</dbReference>
<dbReference type="Gene3D" id="1.25.40.10">
    <property type="entry name" value="Tetratricopeptide repeat domain"/>
    <property type="match status" value="1"/>
</dbReference>
<keyword evidence="1" id="KW-0802">TPR repeat</keyword>
<dbReference type="EMBL" id="JAZGQO010000003">
    <property type="protein sequence ID" value="KAK6188338.1"/>
    <property type="molecule type" value="Genomic_DNA"/>
</dbReference>
<gene>
    <name evidence="3" type="ORF">SNE40_004530</name>
</gene>
<dbReference type="InterPro" id="IPR019734">
    <property type="entry name" value="TPR_rpt"/>
</dbReference>
<dbReference type="Proteomes" id="UP001347796">
    <property type="component" value="Unassembled WGS sequence"/>
</dbReference>
<evidence type="ECO:0008006" key="5">
    <source>
        <dbReference type="Google" id="ProtNLM"/>
    </source>
</evidence>
<feature type="region of interest" description="Disordered" evidence="2">
    <location>
        <begin position="1"/>
        <end position="34"/>
    </location>
</feature>
<dbReference type="PANTHER" id="PTHR15544:SF0">
    <property type="entry name" value="TETRATRICOPEPTIDE REPEAT PROTEIN 33"/>
    <property type="match status" value="1"/>
</dbReference>
<feature type="region of interest" description="Disordered" evidence="2">
    <location>
        <begin position="208"/>
        <end position="227"/>
    </location>
</feature>
<proteinExistence type="predicted"/>
<accession>A0AAN8K370</accession>
<protein>
    <recommendedName>
        <fullName evidence="5">Tetratricopeptide repeat protein 33</fullName>
    </recommendedName>
</protein>
<reference evidence="3 4" key="1">
    <citation type="submission" date="2024-01" db="EMBL/GenBank/DDBJ databases">
        <title>The genome of the rayed Mediterranean limpet Patella caerulea (Linnaeus, 1758).</title>
        <authorList>
            <person name="Anh-Thu Weber A."/>
            <person name="Halstead-Nussloch G."/>
        </authorList>
    </citation>
    <scope>NUCLEOTIDE SEQUENCE [LARGE SCALE GENOMIC DNA]</scope>
    <source>
        <strain evidence="3">AATW-2023a</strain>
        <tissue evidence="3">Whole specimen</tissue>
    </source>
</reference>
<dbReference type="InterPro" id="IPR052658">
    <property type="entry name" value="TPR-containing"/>
</dbReference>
<evidence type="ECO:0000313" key="3">
    <source>
        <dbReference type="EMBL" id="KAK6188338.1"/>
    </source>
</evidence>
<feature type="compositionally biased region" description="Polar residues" evidence="2">
    <location>
        <begin position="11"/>
        <end position="24"/>
    </location>
</feature>
<evidence type="ECO:0000256" key="1">
    <source>
        <dbReference type="PROSITE-ProRule" id="PRU00339"/>
    </source>
</evidence>
<dbReference type="AlphaFoldDB" id="A0AAN8K370"/>